<reference evidence="1 2" key="1">
    <citation type="submission" date="2015-09" db="EMBL/GenBank/DDBJ databases">
        <authorList>
            <consortium name="Pathogen Informatics"/>
        </authorList>
    </citation>
    <scope>NUCLEOTIDE SEQUENCE [LARGE SCALE GENOMIC DNA]</scope>
    <source>
        <strain evidence="1 2">2789STDY5834856</strain>
    </source>
</reference>
<dbReference type="SUPFAM" id="SSF110391">
    <property type="entry name" value="GlpP-like"/>
    <property type="match status" value="1"/>
</dbReference>
<dbReference type="Gene3D" id="3.20.20.70">
    <property type="entry name" value="Aldolase class I"/>
    <property type="match status" value="1"/>
</dbReference>
<evidence type="ECO:0000313" key="1">
    <source>
        <dbReference type="EMBL" id="CUO11875.1"/>
    </source>
</evidence>
<dbReference type="InterPro" id="IPR013785">
    <property type="entry name" value="Aldolase_TIM"/>
</dbReference>
<dbReference type="RefSeq" id="WP_055264526.1">
    <property type="nucleotide sequence ID" value="NZ_CABIXQ010000005.1"/>
</dbReference>
<dbReference type="Pfam" id="PF04309">
    <property type="entry name" value="G3P_antiterm"/>
    <property type="match status" value="1"/>
</dbReference>
<sequence>MIEMKKVLEGNPVIAAVKDMKSLEEAIETDIDIIFVLFGDIISIKEISEKIKGKDKIGIIHIDLVEGLSNKEISIKFIKNETSFDGIISTKGNLIKQAKNYGLVAIQRFFVFDTISLNNSKNHVISECDAIEILPGVIPKVVKDISTFTRKPVVSGGLIDTKEDVILALNSGATCVSTSKTEIWGM</sequence>
<dbReference type="PANTHER" id="PTHR35787:SF1">
    <property type="entry name" value="GLYCEROL UPTAKE OPERON ANTITERMINATOR REGULATORY PROTEIN"/>
    <property type="match status" value="1"/>
</dbReference>
<dbReference type="GO" id="GO:0006071">
    <property type="term" value="P:glycerol metabolic process"/>
    <property type="evidence" value="ECO:0007669"/>
    <property type="project" value="InterPro"/>
</dbReference>
<dbReference type="AlphaFoldDB" id="A0A174CJI4"/>
<evidence type="ECO:0000313" key="2">
    <source>
        <dbReference type="Proteomes" id="UP000095594"/>
    </source>
</evidence>
<dbReference type="GO" id="GO:0006355">
    <property type="term" value="P:regulation of DNA-templated transcription"/>
    <property type="evidence" value="ECO:0007669"/>
    <property type="project" value="InterPro"/>
</dbReference>
<protein>
    <submittedName>
        <fullName evidence="1">Glycerol-3-phosphate responsive antiterminator</fullName>
    </submittedName>
</protein>
<gene>
    <name evidence="1" type="primary">ygcP</name>
    <name evidence="1" type="ORF">ERS852471_00991</name>
</gene>
<accession>A0A174CJI4</accession>
<name>A0A174CJI4_9CLOT</name>
<dbReference type="Proteomes" id="UP000095594">
    <property type="component" value="Unassembled WGS sequence"/>
</dbReference>
<dbReference type="PANTHER" id="PTHR35787">
    <property type="entry name" value="GLYCEROL UPTAKE OPERON ANTITERMINATOR REGULATORY PROTEIN"/>
    <property type="match status" value="1"/>
</dbReference>
<proteinExistence type="predicted"/>
<dbReference type="InterPro" id="IPR006699">
    <property type="entry name" value="GlpP"/>
</dbReference>
<dbReference type="EMBL" id="CYZX01000005">
    <property type="protein sequence ID" value="CUO11875.1"/>
    <property type="molecule type" value="Genomic_DNA"/>
</dbReference>
<dbReference type="PIRSF" id="PIRSF016897">
    <property type="entry name" value="GlpP"/>
    <property type="match status" value="1"/>
</dbReference>
<organism evidence="1 2">
    <name type="scientific">Clostridium disporicum</name>
    <dbReference type="NCBI Taxonomy" id="84024"/>
    <lineage>
        <taxon>Bacteria</taxon>
        <taxon>Bacillati</taxon>
        <taxon>Bacillota</taxon>
        <taxon>Clostridia</taxon>
        <taxon>Eubacteriales</taxon>
        <taxon>Clostridiaceae</taxon>
        <taxon>Clostridium</taxon>
    </lineage>
</organism>